<dbReference type="InterPro" id="IPR013785">
    <property type="entry name" value="Aldolase_TIM"/>
</dbReference>
<evidence type="ECO:0000256" key="2">
    <source>
        <dbReference type="ARBA" id="ARBA00005979"/>
    </source>
</evidence>
<dbReference type="SUPFAM" id="SSF51395">
    <property type="entry name" value="FMN-linked oxidoreductases"/>
    <property type="match status" value="1"/>
</dbReference>
<sequence length="646" mass="70218">MKRDTRITWQPPESLGAAVSGQQIAIVGGTGGIGRALSRYLASLGARVTVVGQTFRDEGIAGITFIRADLSLMSEASRVATVLPAESLDMLIFTTGIFAAPERQETIEGIERDLAVSYLNRYVMLRALAPRLGKATKARPRIFVMGYPGTGNIGQAQDINSERSYKAMPAHMNTVAGNEMLVLDGASRYKQAVFFGLNPGLIKTNIRDNFFGKDSLKSRLAEWLIGMLTPSADEYAQRITPLLFSPDIAQHNGTMFDNKGRAIFASAGLSSDYVRQFMAASAALFDRTLRNSTMKKALETVRLGRHVLKNRLVMAPMTRSRAMHDGTPSELAAEYYAQRASVGLIVAEGTQPSDDGQGYLTTPGIYTDAHVAGWRKVTEAVHAKNGRIFIQLMHAGRMSHPDNTPHHRQGVAPSAIAPGSAMFTMTGMQDIPQPRALSTDEVRQTVQDFRFAARRAIEAGADGVEIHAANAYLIQQFFAPSANHRTDEYGGSIENRARFAIEIALAIADEIGADRTAIRLSPGTTLWGIDEGAEGPALYRYLVAELAKLKLAYVHVMHQGDEVLLADIRKLWSGTLIINRPGRGREQIGSDIEVGLADLESYGQMVLANPDFVARLQNGAALNEPNRNAYFGGTAVGYTDYPVLSA</sequence>
<protein>
    <recommendedName>
        <fullName evidence="4">NADH:flavin oxidoreductase/NADH oxidase N-terminal domain-containing protein</fullName>
    </recommendedName>
</protein>
<dbReference type="Pfam" id="PF00724">
    <property type="entry name" value="Oxidored_FMN"/>
    <property type="match status" value="1"/>
</dbReference>
<dbReference type="InterPro" id="IPR001155">
    <property type="entry name" value="OxRdtase_FMN_N"/>
</dbReference>
<dbReference type="SUPFAM" id="SSF51735">
    <property type="entry name" value="NAD(P)-binding Rossmann-fold domains"/>
    <property type="match status" value="1"/>
</dbReference>
<accession>A0A1R2ALF7</accession>
<proteinExistence type="inferred from homology"/>
<evidence type="ECO:0000256" key="3">
    <source>
        <dbReference type="ARBA" id="ARBA00023002"/>
    </source>
</evidence>
<dbReference type="PANTHER" id="PTHR22893:SF91">
    <property type="entry name" value="NADPH DEHYDROGENASE 2-RELATED"/>
    <property type="match status" value="1"/>
</dbReference>
<evidence type="ECO:0000259" key="4">
    <source>
        <dbReference type="Pfam" id="PF00724"/>
    </source>
</evidence>
<comment type="cofactor">
    <cofactor evidence="1">
        <name>FMN</name>
        <dbReference type="ChEBI" id="CHEBI:58210"/>
    </cofactor>
</comment>
<keyword evidence="6" id="KW-1185">Reference proteome</keyword>
<dbReference type="EMBL" id="MPUH01002287">
    <property type="protein sequence ID" value="OMJ65260.1"/>
    <property type="molecule type" value="Genomic_DNA"/>
</dbReference>
<dbReference type="FunFam" id="3.20.20.70:FF:000059">
    <property type="entry name" value="N-ethylmaleimide reductase, FMN-linked"/>
    <property type="match status" value="1"/>
</dbReference>
<comment type="similarity">
    <text evidence="2">Belongs to the NADH:flavin oxidoreductase/NADH oxidase family.</text>
</comment>
<name>A0A1R2ALF7_9CILI</name>
<organism evidence="5 6">
    <name type="scientific">Stentor coeruleus</name>
    <dbReference type="NCBI Taxonomy" id="5963"/>
    <lineage>
        <taxon>Eukaryota</taxon>
        <taxon>Sar</taxon>
        <taxon>Alveolata</taxon>
        <taxon>Ciliophora</taxon>
        <taxon>Postciliodesmatophora</taxon>
        <taxon>Heterotrichea</taxon>
        <taxon>Heterotrichida</taxon>
        <taxon>Stentoridae</taxon>
        <taxon>Stentor</taxon>
    </lineage>
</organism>
<keyword evidence="3" id="KW-0560">Oxidoreductase</keyword>
<dbReference type="AlphaFoldDB" id="A0A1R2ALF7"/>
<dbReference type="CDD" id="cd02933">
    <property type="entry name" value="OYE_like_FMN"/>
    <property type="match status" value="1"/>
</dbReference>
<dbReference type="GO" id="GO:0016628">
    <property type="term" value="F:oxidoreductase activity, acting on the CH-CH group of donors, NAD or NADP as acceptor"/>
    <property type="evidence" value="ECO:0007669"/>
    <property type="project" value="UniProtKB-ARBA"/>
</dbReference>
<dbReference type="Proteomes" id="UP000187209">
    <property type="component" value="Unassembled WGS sequence"/>
</dbReference>
<evidence type="ECO:0000256" key="1">
    <source>
        <dbReference type="ARBA" id="ARBA00001917"/>
    </source>
</evidence>
<gene>
    <name evidence="5" type="ORF">SteCoe_38671</name>
</gene>
<dbReference type="PANTHER" id="PTHR22893">
    <property type="entry name" value="NADH OXIDOREDUCTASE-RELATED"/>
    <property type="match status" value="1"/>
</dbReference>
<dbReference type="GO" id="GO:0005829">
    <property type="term" value="C:cytosol"/>
    <property type="evidence" value="ECO:0007669"/>
    <property type="project" value="TreeGrafter"/>
</dbReference>
<feature type="domain" description="NADH:flavin oxidoreductase/NADH oxidase N-terminal" evidence="4">
    <location>
        <begin position="302"/>
        <end position="622"/>
    </location>
</feature>
<dbReference type="OrthoDB" id="72788at2759"/>
<reference evidence="5 6" key="1">
    <citation type="submission" date="2016-11" db="EMBL/GenBank/DDBJ databases">
        <title>The macronuclear genome of Stentor coeruleus: a giant cell with tiny introns.</title>
        <authorList>
            <person name="Slabodnick M."/>
            <person name="Ruby J.G."/>
            <person name="Reiff S.B."/>
            <person name="Swart E.C."/>
            <person name="Gosai S."/>
            <person name="Prabakaran S."/>
            <person name="Witkowska E."/>
            <person name="Larue G.E."/>
            <person name="Fisher S."/>
            <person name="Freeman R.M."/>
            <person name="Gunawardena J."/>
            <person name="Chu W."/>
            <person name="Stover N.A."/>
            <person name="Gregory B.D."/>
            <person name="Nowacki M."/>
            <person name="Derisi J."/>
            <person name="Roy S.W."/>
            <person name="Marshall W.F."/>
            <person name="Sood P."/>
        </authorList>
    </citation>
    <scope>NUCLEOTIDE SEQUENCE [LARGE SCALE GENOMIC DNA]</scope>
    <source>
        <strain evidence="5">WM001</strain>
    </source>
</reference>
<dbReference type="GO" id="GO:0010181">
    <property type="term" value="F:FMN binding"/>
    <property type="evidence" value="ECO:0007669"/>
    <property type="project" value="InterPro"/>
</dbReference>
<dbReference type="Gene3D" id="3.20.20.70">
    <property type="entry name" value="Aldolase class I"/>
    <property type="match status" value="1"/>
</dbReference>
<dbReference type="InterPro" id="IPR045247">
    <property type="entry name" value="Oye-like"/>
</dbReference>
<dbReference type="Gene3D" id="3.40.50.720">
    <property type="entry name" value="NAD(P)-binding Rossmann-like Domain"/>
    <property type="match status" value="1"/>
</dbReference>
<evidence type="ECO:0000313" key="5">
    <source>
        <dbReference type="EMBL" id="OMJ65260.1"/>
    </source>
</evidence>
<evidence type="ECO:0000313" key="6">
    <source>
        <dbReference type="Proteomes" id="UP000187209"/>
    </source>
</evidence>
<dbReference type="InterPro" id="IPR036291">
    <property type="entry name" value="NAD(P)-bd_dom_sf"/>
</dbReference>
<comment type="caution">
    <text evidence="5">The sequence shown here is derived from an EMBL/GenBank/DDBJ whole genome shotgun (WGS) entry which is preliminary data.</text>
</comment>